<sequence>VAAPGATTSTFQYNLASVGPCVADASVATITILPQKIAGIDGSTTICDTSTASIDLFGLITGEQAGGTWTRLTGAGGTFNALAGTYVPAPGSTSSTFQYFMIGTAPCVNDVSVAAIIINAQPNAGTDGATTVCDSNTSSINLFSLITGEQAGGTWTRLTGTGGTFNAAAGTFVAAPGATTSIFQYSLTAIAPCIDDVSVATITILPQKIAGTDGSTTICDSSTASIDLFGLITGEQAGGTWTRLTGTGGTFNAAAGTYVPAPGSTSSTFQYFMTGTAPCVNDVSVATININPQPNAGAGGATTICDSSTASIDLFSLITGEQAGGTWTRLTGTGGTFNAAAGTFVAAPGTTTSTFQYSLTAIAPCIDDVSVATININAQSNAGTDGSTIICDSNTSSIDLFSLITGEQAGGTWTRLTGTGGTFNAAAGTFVAAPGATTSTFQYSLIAISPCIDDVSVATININPQHIAGADGATTICDSSTASIDLFGLISGEQAGGTWTRLTGTGGTFNAAAGTFVAAPGTTTSTFQYSLTAIAPCIDDVSVATININAQSNAGTDGSTIICDSNTSSIDLFSLITGEQAGGTWTRLTGTGGTFNAAAGTFVAAPGATTSTFQYSLIAISPCIDDVSVATININPQHIAGADGATTICDSSTASIDLFGLISGEQAGGTWTRLTGTGGTFNATAGTFVPAPG</sequence>
<dbReference type="eggNOG" id="COG4932">
    <property type="taxonomic scope" value="Bacteria"/>
</dbReference>
<accession>A0A0A2MGM4</accession>
<feature type="non-terminal residue" evidence="1">
    <location>
        <position position="1"/>
    </location>
</feature>
<keyword evidence="2" id="KW-1185">Reference proteome</keyword>
<dbReference type="PATRIC" id="fig|1107311.5.peg.2554"/>
<dbReference type="Proteomes" id="UP000030149">
    <property type="component" value="Unassembled WGS sequence"/>
</dbReference>
<reference evidence="1 2" key="2">
    <citation type="journal article" date="2015" name="Stand. Genomic Sci.">
        <title>High quality draft genomic sequence of Flavobacterium enshiense DK69(T) and comparison among Flavobacterium genomes.</title>
        <authorList>
            <person name="Zeng Z."/>
            <person name="Chen C."/>
            <person name="Du H."/>
            <person name="Wang G."/>
            <person name="Li M."/>
        </authorList>
    </citation>
    <scope>NUCLEOTIDE SEQUENCE [LARGE SCALE GENOMIC DNA]</scope>
    <source>
        <strain evidence="1 2">DK69</strain>
    </source>
</reference>
<dbReference type="EMBL" id="JRLZ01000040">
    <property type="protein sequence ID" value="KGO91822.1"/>
    <property type="molecule type" value="Genomic_DNA"/>
</dbReference>
<protein>
    <submittedName>
        <fullName evidence="1">Uncharacterized protein</fullName>
    </submittedName>
</protein>
<dbReference type="STRING" id="1107311.Q767_15890"/>
<reference evidence="2" key="1">
    <citation type="submission" date="2013-09" db="EMBL/GenBank/DDBJ databases">
        <authorList>
            <person name="Zeng Z."/>
            <person name="Chen C."/>
        </authorList>
    </citation>
    <scope>NUCLEOTIDE SEQUENCE [LARGE SCALE GENOMIC DNA]</scope>
    <source>
        <strain evidence="2">DK69</strain>
    </source>
</reference>
<dbReference type="RefSeq" id="WP_035631013.1">
    <property type="nucleotide sequence ID" value="NZ_JRLZ01000040.1"/>
</dbReference>
<organism evidence="1 2">
    <name type="scientific">Flavobacterium enshiense DK69</name>
    <dbReference type="NCBI Taxonomy" id="1107311"/>
    <lineage>
        <taxon>Bacteria</taxon>
        <taxon>Pseudomonadati</taxon>
        <taxon>Bacteroidota</taxon>
        <taxon>Flavobacteriia</taxon>
        <taxon>Flavobacteriales</taxon>
        <taxon>Flavobacteriaceae</taxon>
        <taxon>Flavobacterium</taxon>
    </lineage>
</organism>
<evidence type="ECO:0000313" key="2">
    <source>
        <dbReference type="Proteomes" id="UP000030149"/>
    </source>
</evidence>
<proteinExistence type="predicted"/>
<evidence type="ECO:0000313" key="1">
    <source>
        <dbReference type="EMBL" id="KGO91822.1"/>
    </source>
</evidence>
<name>A0A0A2MGM4_9FLAO</name>
<comment type="caution">
    <text evidence="1">The sequence shown here is derived from an EMBL/GenBank/DDBJ whole genome shotgun (WGS) entry which is preliminary data.</text>
</comment>
<gene>
    <name evidence="1" type="ORF">Q767_15890</name>
</gene>
<dbReference type="AlphaFoldDB" id="A0A0A2MGM4"/>
<feature type="non-terminal residue" evidence="1">
    <location>
        <position position="693"/>
    </location>
</feature>